<dbReference type="EMBL" id="KN831950">
    <property type="protein sequence ID" value="KIO11276.1"/>
    <property type="molecule type" value="Genomic_DNA"/>
</dbReference>
<organism evidence="2 3">
    <name type="scientific">Pisolithus tinctorius Marx 270</name>
    <dbReference type="NCBI Taxonomy" id="870435"/>
    <lineage>
        <taxon>Eukaryota</taxon>
        <taxon>Fungi</taxon>
        <taxon>Dikarya</taxon>
        <taxon>Basidiomycota</taxon>
        <taxon>Agaricomycotina</taxon>
        <taxon>Agaricomycetes</taxon>
        <taxon>Agaricomycetidae</taxon>
        <taxon>Boletales</taxon>
        <taxon>Sclerodermatineae</taxon>
        <taxon>Pisolithaceae</taxon>
        <taxon>Pisolithus</taxon>
    </lineage>
</organism>
<evidence type="ECO:0000256" key="1">
    <source>
        <dbReference type="SAM" id="MobiDB-lite"/>
    </source>
</evidence>
<gene>
    <name evidence="2" type="ORF">M404DRAFT_994946</name>
</gene>
<proteinExistence type="predicted"/>
<keyword evidence="3" id="KW-1185">Reference proteome</keyword>
<protein>
    <submittedName>
        <fullName evidence="2">Uncharacterized protein</fullName>
    </submittedName>
</protein>
<reference evidence="2 3" key="1">
    <citation type="submission" date="2014-04" db="EMBL/GenBank/DDBJ databases">
        <authorList>
            <consortium name="DOE Joint Genome Institute"/>
            <person name="Kuo A."/>
            <person name="Kohler A."/>
            <person name="Costa M.D."/>
            <person name="Nagy L.G."/>
            <person name="Floudas D."/>
            <person name="Copeland A."/>
            <person name="Barry K.W."/>
            <person name="Cichocki N."/>
            <person name="Veneault-Fourrey C."/>
            <person name="LaButti K."/>
            <person name="Lindquist E.A."/>
            <person name="Lipzen A."/>
            <person name="Lundell T."/>
            <person name="Morin E."/>
            <person name="Murat C."/>
            <person name="Sun H."/>
            <person name="Tunlid A."/>
            <person name="Henrissat B."/>
            <person name="Grigoriev I.V."/>
            <person name="Hibbett D.S."/>
            <person name="Martin F."/>
            <person name="Nordberg H.P."/>
            <person name="Cantor M.N."/>
            <person name="Hua S.X."/>
        </authorList>
    </citation>
    <scope>NUCLEOTIDE SEQUENCE [LARGE SCALE GENOMIC DNA]</scope>
    <source>
        <strain evidence="2 3">Marx 270</strain>
    </source>
</reference>
<feature type="region of interest" description="Disordered" evidence="1">
    <location>
        <begin position="22"/>
        <end position="42"/>
    </location>
</feature>
<dbReference type="HOGENOM" id="CLU_2723241_0_0_1"/>
<accession>A0A0C3PQJ4</accession>
<dbReference type="InParanoid" id="A0A0C3PQJ4"/>
<reference evidence="3" key="2">
    <citation type="submission" date="2015-01" db="EMBL/GenBank/DDBJ databases">
        <title>Evolutionary Origins and Diversification of the Mycorrhizal Mutualists.</title>
        <authorList>
            <consortium name="DOE Joint Genome Institute"/>
            <consortium name="Mycorrhizal Genomics Consortium"/>
            <person name="Kohler A."/>
            <person name="Kuo A."/>
            <person name="Nagy L.G."/>
            <person name="Floudas D."/>
            <person name="Copeland A."/>
            <person name="Barry K.W."/>
            <person name="Cichocki N."/>
            <person name="Veneault-Fourrey C."/>
            <person name="LaButti K."/>
            <person name="Lindquist E.A."/>
            <person name="Lipzen A."/>
            <person name="Lundell T."/>
            <person name="Morin E."/>
            <person name="Murat C."/>
            <person name="Riley R."/>
            <person name="Ohm R."/>
            <person name="Sun H."/>
            <person name="Tunlid A."/>
            <person name="Henrissat B."/>
            <person name="Grigoriev I.V."/>
            <person name="Hibbett D.S."/>
            <person name="Martin F."/>
        </authorList>
    </citation>
    <scope>NUCLEOTIDE SEQUENCE [LARGE SCALE GENOMIC DNA]</scope>
    <source>
        <strain evidence="3">Marx 270</strain>
    </source>
</reference>
<evidence type="ECO:0000313" key="3">
    <source>
        <dbReference type="Proteomes" id="UP000054217"/>
    </source>
</evidence>
<dbReference type="AlphaFoldDB" id="A0A0C3PQJ4"/>
<sequence>MTTTATQAQYCASPPVSRFYARGSLPMGSSSGDTGKESSRVSTHAEPSLLNWLTLSSPGIYCQFMWPPCKCI</sequence>
<dbReference type="Proteomes" id="UP000054217">
    <property type="component" value="Unassembled WGS sequence"/>
</dbReference>
<name>A0A0C3PQJ4_PISTI</name>
<evidence type="ECO:0000313" key="2">
    <source>
        <dbReference type="EMBL" id="KIO11276.1"/>
    </source>
</evidence>